<dbReference type="OrthoDB" id="3902588at2759"/>
<comment type="caution">
    <text evidence="2">The sequence shown here is derived from an EMBL/GenBank/DDBJ whole genome shotgun (WGS) entry which is preliminary data.</text>
</comment>
<evidence type="ECO:0000313" key="2">
    <source>
        <dbReference type="EMBL" id="KAA8899752.1"/>
    </source>
</evidence>
<dbReference type="SUPFAM" id="SSF53335">
    <property type="entry name" value="S-adenosyl-L-methionine-dependent methyltransferases"/>
    <property type="match status" value="1"/>
</dbReference>
<dbReference type="GO" id="GO:0008757">
    <property type="term" value="F:S-adenosylmethionine-dependent methyltransferase activity"/>
    <property type="evidence" value="ECO:0007669"/>
    <property type="project" value="InterPro"/>
</dbReference>
<dbReference type="Gene3D" id="3.40.50.150">
    <property type="entry name" value="Vaccinia Virus protein VP39"/>
    <property type="match status" value="1"/>
</dbReference>
<proteinExistence type="predicted"/>
<reference evidence="2 3" key="1">
    <citation type="submission" date="2019-09" db="EMBL/GenBank/DDBJ databases">
        <title>Draft genome of the ectomycorrhizal ascomycete Sphaerosporella brunnea.</title>
        <authorList>
            <consortium name="DOE Joint Genome Institute"/>
            <person name="Benucci G.M."/>
            <person name="Marozzi G."/>
            <person name="Antonielli L."/>
            <person name="Sanchez S."/>
            <person name="Marco P."/>
            <person name="Wang X."/>
            <person name="Falini L.B."/>
            <person name="Barry K."/>
            <person name="Haridas S."/>
            <person name="Lipzen A."/>
            <person name="Labutti K."/>
            <person name="Grigoriev I.V."/>
            <person name="Murat C."/>
            <person name="Martin F."/>
            <person name="Albertini E."/>
            <person name="Donnini D."/>
            <person name="Bonito G."/>
        </authorList>
    </citation>
    <scope>NUCLEOTIDE SEQUENCE [LARGE SCALE GENOMIC DNA]</scope>
    <source>
        <strain evidence="2 3">Sb_GMNB300</strain>
    </source>
</reference>
<dbReference type="AlphaFoldDB" id="A0A5J5EQJ4"/>
<name>A0A5J5EQJ4_9PEZI</name>
<evidence type="ECO:0000313" key="3">
    <source>
        <dbReference type="Proteomes" id="UP000326924"/>
    </source>
</evidence>
<dbReference type="EMBL" id="VXIS01000162">
    <property type="protein sequence ID" value="KAA8899752.1"/>
    <property type="molecule type" value="Genomic_DNA"/>
</dbReference>
<dbReference type="InterPro" id="IPR029063">
    <property type="entry name" value="SAM-dependent_MTases_sf"/>
</dbReference>
<protein>
    <recommendedName>
        <fullName evidence="1">Methyltransferase type 11 domain-containing protein</fullName>
    </recommendedName>
</protein>
<accession>A0A5J5EQJ4</accession>
<evidence type="ECO:0000259" key="1">
    <source>
        <dbReference type="Pfam" id="PF08241"/>
    </source>
</evidence>
<dbReference type="CDD" id="cd02440">
    <property type="entry name" value="AdoMet_MTases"/>
    <property type="match status" value="1"/>
</dbReference>
<dbReference type="Pfam" id="PF08241">
    <property type="entry name" value="Methyltransf_11"/>
    <property type="match status" value="1"/>
</dbReference>
<dbReference type="Proteomes" id="UP000326924">
    <property type="component" value="Unassembled WGS sequence"/>
</dbReference>
<sequence>MGPGKSPFEQAIARMEGSGLKMMLRRLSEDWGTARNDHNIEEVLFEQQLWSLMARQWLTQGKQLQSPAHEALLDDPHPEEEKRILNLHGSIADGWVLAAKYPDIMVYTLSADQDEPLVQNHNWAAPRNHHISCIPATDDFFPFPDNHFDVITSRRFASVVKSKSWLSVFQECHRCLKPRGWLEVQSLDAVPSRHGELLTAWLEARLIPGIEDSGLVAKSAKRVLDYMEIAGFGEIKTCKIALPVIAKASLSHEHQDKQDAVKLMVHTGRHYYQELYREFLRGGCSGSGGKSPWWWGNKTIREECERMGTLFGFLVSFGQKEF</sequence>
<dbReference type="InParanoid" id="A0A5J5EQJ4"/>
<dbReference type="InterPro" id="IPR013216">
    <property type="entry name" value="Methyltransf_11"/>
</dbReference>
<organism evidence="2 3">
    <name type="scientific">Sphaerosporella brunnea</name>
    <dbReference type="NCBI Taxonomy" id="1250544"/>
    <lineage>
        <taxon>Eukaryota</taxon>
        <taxon>Fungi</taxon>
        <taxon>Dikarya</taxon>
        <taxon>Ascomycota</taxon>
        <taxon>Pezizomycotina</taxon>
        <taxon>Pezizomycetes</taxon>
        <taxon>Pezizales</taxon>
        <taxon>Pyronemataceae</taxon>
        <taxon>Sphaerosporella</taxon>
    </lineage>
</organism>
<feature type="domain" description="Methyltransferase type 11" evidence="1">
    <location>
        <begin position="110"/>
        <end position="182"/>
    </location>
</feature>
<gene>
    <name evidence="2" type="ORF">FN846DRAFT_782137</name>
</gene>
<keyword evidence="3" id="KW-1185">Reference proteome</keyword>